<evidence type="ECO:0000313" key="6">
    <source>
        <dbReference type="Proteomes" id="UP001515500"/>
    </source>
</evidence>
<evidence type="ECO:0000256" key="1">
    <source>
        <dbReference type="ARBA" id="ARBA00009995"/>
    </source>
</evidence>
<dbReference type="PANTHER" id="PTHR11926:SF1494">
    <property type="entry name" value="FLAVONOL 3-O-GLUCOSYLTRANSFERASE UGT76E12-RELATED"/>
    <property type="match status" value="1"/>
</dbReference>
<dbReference type="GeneID" id="120278790"/>
<proteinExistence type="inferred from homology"/>
<reference evidence="7" key="1">
    <citation type="submission" date="2025-08" db="UniProtKB">
        <authorList>
            <consortium name="RefSeq"/>
        </authorList>
    </citation>
    <scope>IDENTIFICATION</scope>
</reference>
<dbReference type="SUPFAM" id="SSF53756">
    <property type="entry name" value="UDP-Glycosyltransferase/glycogen phosphorylase"/>
    <property type="match status" value="1"/>
</dbReference>
<dbReference type="GO" id="GO:0080043">
    <property type="term" value="F:quercetin 3-O-glucosyltransferase activity"/>
    <property type="evidence" value="ECO:0007669"/>
    <property type="project" value="TreeGrafter"/>
</dbReference>
<dbReference type="CDD" id="cd03784">
    <property type="entry name" value="GT1_Gtf-like"/>
    <property type="match status" value="1"/>
</dbReference>
<gene>
    <name evidence="7" type="primary">LOC120278790</name>
</gene>
<sequence length="453" mass="49108">MVSAKSIPHVAFLAFPFGTHASPLFSLARALAADDPSTAFTFFNSARSNSSLLQSLPSGLPPNLRTFDVPDNVPEGAWLPPEEVRLFLEVTPENFLETMAAAEREFGRVTCVVGDAFFWFAGDVAAERGASWVALWTGGPCSLAAHLYTDLLRDTFGVEDQALARANDLLDIIPGLQSLRVGDLPEGVVFGNIKSAFADLLHQMGQKLPHATCVVINTPDGLNPELDLDFQAKFKKCLNVGPLSHLFPQPLDPEKHGCLAWLDTQIEASVVYISFGTVIMPSSQDLIEMAAGLEASGVPFLWSLKDMARKHLPEGFLDRVAGRGLVVPWAPQTQVLGHLAVGAFLTHCGWNSILESISSGVPLICRPFFGDQCLNAKTVSCVWKIGVAFESRAIEKEDMVRVLNVVLKTEEGKKMREKADKLKTTALQATKPGGNSIKNFDTLVKMIVGNHGS</sequence>
<comment type="similarity">
    <text evidence="1 4">Belongs to the UDP-glycosyltransferase family.</text>
</comment>
<dbReference type="Gene3D" id="3.40.50.2000">
    <property type="entry name" value="Glycogen Phosphorylase B"/>
    <property type="match status" value="2"/>
</dbReference>
<accession>A0AB40CNH1</accession>
<dbReference type="InterPro" id="IPR035595">
    <property type="entry name" value="UDP_glycos_trans_CS"/>
</dbReference>
<dbReference type="EC" id="2.4.1.-" evidence="5"/>
<name>A0AB40CNH1_DIOCR</name>
<evidence type="ECO:0000313" key="7">
    <source>
        <dbReference type="RefSeq" id="XP_039141456.1"/>
    </source>
</evidence>
<dbReference type="AlphaFoldDB" id="A0AB40CNH1"/>
<keyword evidence="2 4" id="KW-0328">Glycosyltransferase</keyword>
<keyword evidence="3 4" id="KW-0808">Transferase</keyword>
<dbReference type="PANTHER" id="PTHR11926">
    <property type="entry name" value="GLUCOSYL/GLUCURONOSYL TRANSFERASES"/>
    <property type="match status" value="1"/>
</dbReference>
<evidence type="ECO:0000256" key="2">
    <source>
        <dbReference type="ARBA" id="ARBA00022676"/>
    </source>
</evidence>
<dbReference type="PROSITE" id="PS00375">
    <property type="entry name" value="UDPGT"/>
    <property type="match status" value="1"/>
</dbReference>
<dbReference type="RefSeq" id="XP_039141456.1">
    <property type="nucleotide sequence ID" value="XM_039285522.1"/>
</dbReference>
<dbReference type="Proteomes" id="UP001515500">
    <property type="component" value="Chromosome 16"/>
</dbReference>
<dbReference type="GO" id="GO:0080044">
    <property type="term" value="F:quercetin 7-O-glucosyltransferase activity"/>
    <property type="evidence" value="ECO:0007669"/>
    <property type="project" value="TreeGrafter"/>
</dbReference>
<keyword evidence="6" id="KW-1185">Reference proteome</keyword>
<dbReference type="Pfam" id="PF00201">
    <property type="entry name" value="UDPGT"/>
    <property type="match status" value="1"/>
</dbReference>
<evidence type="ECO:0000256" key="5">
    <source>
        <dbReference type="RuleBase" id="RU362057"/>
    </source>
</evidence>
<dbReference type="InterPro" id="IPR002213">
    <property type="entry name" value="UDP_glucos_trans"/>
</dbReference>
<protein>
    <recommendedName>
        <fullName evidence="5">Glycosyltransferase</fullName>
        <ecNumber evidence="5">2.4.1.-</ecNumber>
    </recommendedName>
</protein>
<dbReference type="FunFam" id="3.40.50.2000:FF:000091">
    <property type="entry name" value="Glycosyltransferase"/>
    <property type="match status" value="1"/>
</dbReference>
<evidence type="ECO:0000256" key="4">
    <source>
        <dbReference type="RuleBase" id="RU003718"/>
    </source>
</evidence>
<organism evidence="6 7">
    <name type="scientific">Dioscorea cayennensis subsp. rotundata</name>
    <name type="common">White Guinea yam</name>
    <name type="synonym">Dioscorea rotundata</name>
    <dbReference type="NCBI Taxonomy" id="55577"/>
    <lineage>
        <taxon>Eukaryota</taxon>
        <taxon>Viridiplantae</taxon>
        <taxon>Streptophyta</taxon>
        <taxon>Embryophyta</taxon>
        <taxon>Tracheophyta</taxon>
        <taxon>Spermatophyta</taxon>
        <taxon>Magnoliopsida</taxon>
        <taxon>Liliopsida</taxon>
        <taxon>Dioscoreales</taxon>
        <taxon>Dioscoreaceae</taxon>
        <taxon>Dioscorea</taxon>
    </lineage>
</organism>
<evidence type="ECO:0000256" key="3">
    <source>
        <dbReference type="ARBA" id="ARBA00022679"/>
    </source>
</evidence>